<dbReference type="SUPFAM" id="SSF46689">
    <property type="entry name" value="Homeodomain-like"/>
    <property type="match status" value="1"/>
</dbReference>
<evidence type="ECO:0000256" key="3">
    <source>
        <dbReference type="ARBA" id="ARBA00023125"/>
    </source>
</evidence>
<comment type="caution">
    <text evidence="7">The sequence shown here is derived from an EMBL/GenBank/DDBJ whole genome shotgun (WGS) entry which is preliminary data.</text>
</comment>
<organism evidence="7 8">
    <name type="scientific">Arachnia propionica</name>
    <dbReference type="NCBI Taxonomy" id="1750"/>
    <lineage>
        <taxon>Bacteria</taxon>
        <taxon>Bacillati</taxon>
        <taxon>Actinomycetota</taxon>
        <taxon>Actinomycetes</taxon>
        <taxon>Propionibacteriales</taxon>
        <taxon>Propionibacteriaceae</taxon>
        <taxon>Arachnia</taxon>
    </lineage>
</organism>
<dbReference type="InterPro" id="IPR050109">
    <property type="entry name" value="HTH-type_TetR-like_transc_reg"/>
</dbReference>
<dbReference type="PROSITE" id="PS50977">
    <property type="entry name" value="HTH_TETR_2"/>
    <property type="match status" value="1"/>
</dbReference>
<evidence type="ECO:0000313" key="7">
    <source>
        <dbReference type="EMBL" id="RRD05207.1"/>
    </source>
</evidence>
<dbReference type="AlphaFoldDB" id="A0A3P1T6R2"/>
<dbReference type="SUPFAM" id="SSF48498">
    <property type="entry name" value="Tetracyclin repressor-like, C-terminal domain"/>
    <property type="match status" value="1"/>
</dbReference>
<evidence type="ECO:0000256" key="4">
    <source>
        <dbReference type="ARBA" id="ARBA00023163"/>
    </source>
</evidence>
<dbReference type="EMBL" id="RQZG01000007">
    <property type="protein sequence ID" value="RRD05207.1"/>
    <property type="molecule type" value="Genomic_DNA"/>
</dbReference>
<dbReference type="PANTHER" id="PTHR30055:SF228">
    <property type="entry name" value="TRANSCRIPTIONAL REGULATOR-RELATED"/>
    <property type="match status" value="1"/>
</dbReference>
<dbReference type="InterPro" id="IPR036271">
    <property type="entry name" value="Tet_transcr_reg_TetR-rel_C_sf"/>
</dbReference>
<accession>A0A3P1T6R2</accession>
<keyword evidence="1" id="KW-0678">Repressor</keyword>
<keyword evidence="3 5" id="KW-0238">DNA-binding</keyword>
<dbReference type="InterPro" id="IPR039538">
    <property type="entry name" value="BetI_C"/>
</dbReference>
<feature type="domain" description="HTH tetR-type" evidence="6">
    <location>
        <begin position="26"/>
        <end position="86"/>
    </location>
</feature>
<evidence type="ECO:0000256" key="2">
    <source>
        <dbReference type="ARBA" id="ARBA00023015"/>
    </source>
</evidence>
<evidence type="ECO:0000256" key="5">
    <source>
        <dbReference type="PROSITE-ProRule" id="PRU00335"/>
    </source>
</evidence>
<dbReference type="GO" id="GO:0000976">
    <property type="term" value="F:transcription cis-regulatory region binding"/>
    <property type="evidence" value="ECO:0007669"/>
    <property type="project" value="TreeGrafter"/>
</dbReference>
<gene>
    <name evidence="7" type="ORF">EII34_07700</name>
</gene>
<dbReference type="GO" id="GO:0003700">
    <property type="term" value="F:DNA-binding transcription factor activity"/>
    <property type="evidence" value="ECO:0007669"/>
    <property type="project" value="TreeGrafter"/>
</dbReference>
<evidence type="ECO:0000313" key="8">
    <source>
        <dbReference type="Proteomes" id="UP000280819"/>
    </source>
</evidence>
<protein>
    <submittedName>
        <fullName evidence="7">TetR family transcriptional regulator</fullName>
    </submittedName>
</protein>
<evidence type="ECO:0000256" key="1">
    <source>
        <dbReference type="ARBA" id="ARBA00022491"/>
    </source>
</evidence>
<dbReference type="InterPro" id="IPR001647">
    <property type="entry name" value="HTH_TetR"/>
</dbReference>
<keyword evidence="2" id="KW-0805">Transcription regulation</keyword>
<dbReference type="PANTHER" id="PTHR30055">
    <property type="entry name" value="HTH-TYPE TRANSCRIPTIONAL REGULATOR RUTR"/>
    <property type="match status" value="1"/>
</dbReference>
<dbReference type="Gene3D" id="1.10.357.10">
    <property type="entry name" value="Tetracycline Repressor, domain 2"/>
    <property type="match status" value="1"/>
</dbReference>
<dbReference type="Pfam" id="PF00440">
    <property type="entry name" value="TetR_N"/>
    <property type="match status" value="1"/>
</dbReference>
<name>A0A3P1T6R2_9ACTN</name>
<feature type="DNA-binding region" description="H-T-H motif" evidence="5">
    <location>
        <begin position="49"/>
        <end position="68"/>
    </location>
</feature>
<dbReference type="Proteomes" id="UP000280819">
    <property type="component" value="Unassembled WGS sequence"/>
</dbReference>
<dbReference type="OrthoDB" id="9816296at2"/>
<sequence length="203" mass="21612">MTIQLHCNRCSASALEAPMPRIVDTDARRDEICRAVWAVIARNGIEAVTLRAVARAAGVSVGRIQHYYPSREEMLHDSCRRILDLAATVADDTRGTVAARLSRCLHAQIPTTPQFATGVTVWLSFVAQGASDPGIAELVRHGHEAGVATIADLLRDLGAPHPEQTALHLQALTEGLALRVTSGSLSPDAAISALDEALAALTR</sequence>
<dbReference type="Pfam" id="PF13977">
    <property type="entry name" value="TetR_C_6"/>
    <property type="match status" value="1"/>
</dbReference>
<evidence type="ECO:0000259" key="6">
    <source>
        <dbReference type="PROSITE" id="PS50977"/>
    </source>
</evidence>
<dbReference type="InterPro" id="IPR009057">
    <property type="entry name" value="Homeodomain-like_sf"/>
</dbReference>
<keyword evidence="4" id="KW-0804">Transcription</keyword>
<proteinExistence type="predicted"/>
<reference evidence="7 8" key="1">
    <citation type="submission" date="2018-11" db="EMBL/GenBank/DDBJ databases">
        <title>Genomes From Bacteria Associated with the Canine Oral Cavity: a Test Case for Automated Genome-Based Taxonomic Assignment.</title>
        <authorList>
            <person name="Coil D.A."/>
            <person name="Jospin G."/>
            <person name="Darling A.E."/>
            <person name="Wallis C."/>
            <person name="Davis I.J."/>
            <person name="Harris S."/>
            <person name="Eisen J.A."/>
            <person name="Holcombe L.J."/>
            <person name="O'Flynn C."/>
        </authorList>
    </citation>
    <scope>NUCLEOTIDE SEQUENCE [LARGE SCALE GENOMIC DNA]</scope>
    <source>
        <strain evidence="7 8">OH887_COT-365</strain>
    </source>
</reference>